<accession>A0A2R5LBU5</accession>
<comment type="similarity">
    <text evidence="2">Belongs to the bile acid:sodium symporter (BASS) (TC 2.A.28) family.</text>
</comment>
<feature type="transmembrane region" description="Helical" evidence="7">
    <location>
        <begin position="267"/>
        <end position="286"/>
    </location>
</feature>
<feature type="signal peptide" evidence="8">
    <location>
        <begin position="1"/>
        <end position="23"/>
    </location>
</feature>
<evidence type="ECO:0000256" key="7">
    <source>
        <dbReference type="SAM" id="Phobius"/>
    </source>
</evidence>
<sequence length="471" mass="50668">MCPVVLLALGLSFLLFLLEVVAALSVAFSPARIQKLKEGDVTEVGFSLQTKSLSAERFYSAVSENPDIASVLHLHTNYSALPENGYVNGTFSVRGNFLGHTRIRLEERIGNGTSQVSKEFLPTSVIRKQSILSLVFMVSVAILVSLNYINMGCALDLETVKSVMKRPIGPVVGFFSQYLAMPLIAYGLAKFLFKEPYLQLGLFTFGCSPGGGASNMWTVLLGGNLNLSVAMTFISTIAALGTMPMWLFTLGRSLFEDASVRVPFGNIFTTLISMTIPLAIGLLLQRFRPKVASFCRRILAPVSVAMILYIVAFGTYANLYMFSLFSWRVMLAAAATVWSGFLVGAVASRICGLPWTDVLAVSIETGVQNTGIAIVLLGFSLPQPESDIASVVPVAASLVTPVPLIFVAIGRKVYTRCCGDKEAAKRKNTHQVGVPDPEKCTLTESATPSANGSIAAAEKLIPDYGDGPDKF</sequence>
<evidence type="ECO:0000256" key="3">
    <source>
        <dbReference type="ARBA" id="ARBA00022692"/>
    </source>
</evidence>
<protein>
    <submittedName>
        <fullName evidence="9">Putative sodium-bile acid cotransporter</fullName>
    </submittedName>
</protein>
<feature type="transmembrane region" description="Helical" evidence="7">
    <location>
        <begin position="298"/>
        <end position="319"/>
    </location>
</feature>
<evidence type="ECO:0000256" key="2">
    <source>
        <dbReference type="ARBA" id="ARBA00006528"/>
    </source>
</evidence>
<feature type="chain" id="PRO_5015343692" evidence="8">
    <location>
        <begin position="24"/>
        <end position="471"/>
    </location>
</feature>
<reference evidence="9" key="1">
    <citation type="submission" date="2018-03" db="EMBL/GenBank/DDBJ databases">
        <title>The relapsing fever spirochete Borrelia turicatae persists in the highly oxidative environment of its soft-bodied tick vector.</title>
        <authorList>
            <person name="Bourret T.J."/>
            <person name="Boyle W.K."/>
            <person name="Valenzuela J.G."/>
            <person name="Oliveira F."/>
            <person name="Lopez J.E."/>
        </authorList>
    </citation>
    <scope>NUCLEOTIDE SEQUENCE</scope>
    <source>
        <strain evidence="9">Kansas strain/isolate</strain>
        <tissue evidence="9">Salivary glands</tissue>
    </source>
</reference>
<keyword evidence="4" id="KW-0769">Symport</keyword>
<dbReference type="GO" id="GO:0016020">
    <property type="term" value="C:membrane"/>
    <property type="evidence" value="ECO:0007669"/>
    <property type="project" value="UniProtKB-SubCell"/>
</dbReference>
<dbReference type="InterPro" id="IPR004710">
    <property type="entry name" value="Bilac:Na_transpt"/>
</dbReference>
<dbReference type="Gene3D" id="1.20.1530.20">
    <property type="match status" value="1"/>
</dbReference>
<evidence type="ECO:0000256" key="6">
    <source>
        <dbReference type="ARBA" id="ARBA00023136"/>
    </source>
</evidence>
<keyword evidence="6 7" id="KW-0472">Membrane</keyword>
<evidence type="ECO:0000256" key="1">
    <source>
        <dbReference type="ARBA" id="ARBA00004141"/>
    </source>
</evidence>
<keyword evidence="8" id="KW-0732">Signal</keyword>
<feature type="transmembrane region" description="Helical" evidence="7">
    <location>
        <begin position="388"/>
        <end position="409"/>
    </location>
</feature>
<evidence type="ECO:0000256" key="4">
    <source>
        <dbReference type="ARBA" id="ARBA00022847"/>
    </source>
</evidence>
<evidence type="ECO:0000256" key="5">
    <source>
        <dbReference type="ARBA" id="ARBA00022989"/>
    </source>
</evidence>
<feature type="transmembrane region" description="Helical" evidence="7">
    <location>
        <begin position="325"/>
        <end position="346"/>
    </location>
</feature>
<evidence type="ECO:0000256" key="8">
    <source>
        <dbReference type="SAM" id="SignalP"/>
    </source>
</evidence>
<keyword evidence="4" id="KW-0813">Transport</keyword>
<dbReference type="InterPro" id="IPR038770">
    <property type="entry name" value="Na+/solute_symporter_sf"/>
</dbReference>
<comment type="subcellular location">
    <subcellularLocation>
        <location evidence="1">Membrane</location>
        <topology evidence="1">Multi-pass membrane protein</topology>
    </subcellularLocation>
</comment>
<dbReference type="Pfam" id="PF01758">
    <property type="entry name" value="SBF"/>
    <property type="match status" value="1"/>
</dbReference>
<dbReference type="GO" id="GO:0015293">
    <property type="term" value="F:symporter activity"/>
    <property type="evidence" value="ECO:0007669"/>
    <property type="project" value="UniProtKB-KW"/>
</dbReference>
<dbReference type="PANTHER" id="PTHR10361">
    <property type="entry name" value="SODIUM-BILE ACID COTRANSPORTER"/>
    <property type="match status" value="1"/>
</dbReference>
<evidence type="ECO:0000313" key="9">
    <source>
        <dbReference type="EMBL" id="MBY06948.1"/>
    </source>
</evidence>
<feature type="transmembrane region" description="Helical" evidence="7">
    <location>
        <begin position="171"/>
        <end position="193"/>
    </location>
</feature>
<feature type="transmembrane region" description="Helical" evidence="7">
    <location>
        <begin position="358"/>
        <end position="382"/>
    </location>
</feature>
<keyword evidence="3 7" id="KW-0812">Transmembrane</keyword>
<organism evidence="9">
    <name type="scientific">Ornithodoros turicata</name>
    <dbReference type="NCBI Taxonomy" id="34597"/>
    <lineage>
        <taxon>Eukaryota</taxon>
        <taxon>Metazoa</taxon>
        <taxon>Ecdysozoa</taxon>
        <taxon>Arthropoda</taxon>
        <taxon>Chelicerata</taxon>
        <taxon>Arachnida</taxon>
        <taxon>Acari</taxon>
        <taxon>Parasitiformes</taxon>
        <taxon>Ixodida</taxon>
        <taxon>Ixodoidea</taxon>
        <taxon>Argasidae</taxon>
        <taxon>Ornithodorinae</taxon>
        <taxon>Ornithodoros</taxon>
    </lineage>
</organism>
<proteinExistence type="inferred from homology"/>
<dbReference type="EMBL" id="GGLE01002822">
    <property type="protein sequence ID" value="MBY06948.1"/>
    <property type="molecule type" value="Transcribed_RNA"/>
</dbReference>
<feature type="transmembrane region" description="Helical" evidence="7">
    <location>
        <begin position="227"/>
        <end position="247"/>
    </location>
</feature>
<dbReference type="AlphaFoldDB" id="A0A2R5LBU5"/>
<dbReference type="InterPro" id="IPR002657">
    <property type="entry name" value="BilAc:Na_symport/Acr3"/>
</dbReference>
<feature type="transmembrane region" description="Helical" evidence="7">
    <location>
        <begin position="131"/>
        <end position="150"/>
    </location>
</feature>
<keyword evidence="5 7" id="KW-1133">Transmembrane helix</keyword>
<dbReference type="PANTHER" id="PTHR10361:SF28">
    <property type="entry name" value="P3 PROTEIN-RELATED"/>
    <property type="match status" value="1"/>
</dbReference>
<name>A0A2R5LBU5_9ACAR</name>